<dbReference type="InterPro" id="IPR041931">
    <property type="entry name" value="DNA_pol3_alpha_thumb_dom"/>
</dbReference>
<dbReference type="Gene3D" id="1.10.150.870">
    <property type="match status" value="1"/>
</dbReference>
<dbReference type="InterPro" id="IPR003141">
    <property type="entry name" value="Pol/His_phosphatase_N"/>
</dbReference>
<feature type="domain" description="Polymerase/histidinol phosphatase N-terminal" evidence="5">
    <location>
        <begin position="4"/>
        <end position="71"/>
    </location>
</feature>
<gene>
    <name evidence="6" type="primary">dnaE</name>
    <name evidence="6" type="ORF">A2Z21_06955</name>
</gene>
<feature type="non-terminal residue" evidence="6">
    <location>
        <position position="805"/>
    </location>
</feature>
<keyword evidence="2" id="KW-0548">Nucleotidyltransferase</keyword>
<proteinExistence type="predicted"/>
<dbReference type="InterPro" id="IPR011708">
    <property type="entry name" value="DNA_pol3_alpha_NTPase_dom"/>
</dbReference>
<keyword evidence="3" id="KW-0235">DNA replication</keyword>
<protein>
    <submittedName>
        <fullName evidence="6">DNA polymerase III subunit alpha</fullName>
    </submittedName>
</protein>
<dbReference type="GO" id="GO:0008408">
    <property type="term" value="F:3'-5' exonuclease activity"/>
    <property type="evidence" value="ECO:0007669"/>
    <property type="project" value="InterPro"/>
</dbReference>
<organism evidence="6 7">
    <name type="scientific">Fraserbacteria sp. (strain RBG_16_55_9)</name>
    <dbReference type="NCBI Taxonomy" id="1817864"/>
    <lineage>
        <taxon>Bacteria</taxon>
        <taxon>Candidatus Fraseribacteriota</taxon>
    </lineage>
</organism>
<evidence type="ECO:0000259" key="5">
    <source>
        <dbReference type="SMART" id="SM00481"/>
    </source>
</evidence>
<dbReference type="PANTHER" id="PTHR32294">
    <property type="entry name" value="DNA POLYMERASE III SUBUNIT ALPHA"/>
    <property type="match status" value="1"/>
</dbReference>
<dbReference type="Proteomes" id="UP000179157">
    <property type="component" value="Unassembled WGS sequence"/>
</dbReference>
<evidence type="ECO:0000256" key="2">
    <source>
        <dbReference type="ARBA" id="ARBA00022695"/>
    </source>
</evidence>
<comment type="caution">
    <text evidence="6">The sequence shown here is derived from an EMBL/GenBank/DDBJ whole genome shotgun (WGS) entry which is preliminary data.</text>
</comment>
<evidence type="ECO:0000256" key="4">
    <source>
        <dbReference type="ARBA" id="ARBA00022932"/>
    </source>
</evidence>
<dbReference type="Gene3D" id="1.10.10.1600">
    <property type="entry name" value="Bacterial DNA polymerase III alpha subunit, thumb domain"/>
    <property type="match status" value="1"/>
</dbReference>
<evidence type="ECO:0000256" key="1">
    <source>
        <dbReference type="ARBA" id="ARBA00022679"/>
    </source>
</evidence>
<dbReference type="STRING" id="1817864.A2Z21_06955"/>
<keyword evidence="1" id="KW-0808">Transferase</keyword>
<dbReference type="InterPro" id="IPR004013">
    <property type="entry name" value="PHP_dom"/>
</dbReference>
<keyword evidence="4" id="KW-0239">DNA-directed DNA polymerase</keyword>
<evidence type="ECO:0000256" key="3">
    <source>
        <dbReference type="ARBA" id="ARBA00022705"/>
    </source>
</evidence>
<dbReference type="GO" id="GO:0003887">
    <property type="term" value="F:DNA-directed DNA polymerase activity"/>
    <property type="evidence" value="ECO:0007669"/>
    <property type="project" value="UniProtKB-KW"/>
</dbReference>
<dbReference type="EMBL" id="MFGX01000095">
    <property type="protein sequence ID" value="OGF53832.1"/>
    <property type="molecule type" value="Genomic_DNA"/>
</dbReference>
<dbReference type="NCBIfam" id="TIGR00594">
    <property type="entry name" value="polc"/>
    <property type="match status" value="1"/>
</dbReference>
<dbReference type="NCBIfam" id="NF004226">
    <property type="entry name" value="PRK05673.1"/>
    <property type="match status" value="1"/>
</dbReference>
<accession>A0A1F5URQ2</accession>
<dbReference type="PANTHER" id="PTHR32294:SF0">
    <property type="entry name" value="DNA POLYMERASE III SUBUNIT ALPHA"/>
    <property type="match status" value="1"/>
</dbReference>
<dbReference type="CDD" id="cd12113">
    <property type="entry name" value="PHP_PolIIIA_DnaE3"/>
    <property type="match status" value="1"/>
</dbReference>
<reference evidence="6 7" key="1">
    <citation type="journal article" date="2016" name="Nat. Commun.">
        <title>Thousands of microbial genomes shed light on interconnected biogeochemical processes in an aquifer system.</title>
        <authorList>
            <person name="Anantharaman K."/>
            <person name="Brown C.T."/>
            <person name="Hug L.A."/>
            <person name="Sharon I."/>
            <person name="Castelle C.J."/>
            <person name="Probst A.J."/>
            <person name="Thomas B.C."/>
            <person name="Singh A."/>
            <person name="Wilkins M.J."/>
            <person name="Karaoz U."/>
            <person name="Brodie E.L."/>
            <person name="Williams K.H."/>
            <person name="Hubbard S.S."/>
            <person name="Banfield J.F."/>
        </authorList>
    </citation>
    <scope>NUCLEOTIDE SEQUENCE [LARGE SCALE GENOMIC DNA]</scope>
    <source>
        <strain evidence="7">RBG_16_55_9</strain>
    </source>
</reference>
<dbReference type="InterPro" id="IPR040982">
    <property type="entry name" value="DNA_pol3_finger"/>
</dbReference>
<dbReference type="GO" id="GO:0006260">
    <property type="term" value="P:DNA replication"/>
    <property type="evidence" value="ECO:0007669"/>
    <property type="project" value="UniProtKB-KW"/>
</dbReference>
<dbReference type="Gene3D" id="3.20.20.140">
    <property type="entry name" value="Metal-dependent hydrolases"/>
    <property type="match status" value="1"/>
</dbReference>
<dbReference type="SUPFAM" id="SSF89550">
    <property type="entry name" value="PHP domain-like"/>
    <property type="match status" value="1"/>
</dbReference>
<dbReference type="Pfam" id="PF07733">
    <property type="entry name" value="DNA_pol3_alpha"/>
    <property type="match status" value="1"/>
</dbReference>
<evidence type="ECO:0000313" key="7">
    <source>
        <dbReference type="Proteomes" id="UP000179157"/>
    </source>
</evidence>
<dbReference type="SMART" id="SM00481">
    <property type="entry name" value="POLIIIAc"/>
    <property type="match status" value="1"/>
</dbReference>
<evidence type="ECO:0000313" key="6">
    <source>
        <dbReference type="EMBL" id="OGF53832.1"/>
    </source>
</evidence>
<sequence length="805" mass="91198">MSFVHLHVHSEYSLLDATCRLNQLIERALEYKMPALALTDHGVLSGAIEFYLRARECGIKPIIGCELYIAPQSRFEKRQSEKYYHLTVLARNEMGYRNLMKLTSLGYLEGFYYRPRVDKELLRQHSEGLLVLSGCLKGEIPTLLLRGDANAAEQAAREFQALFGKENFFIELQDHGLEEQRRLRAPLMDLAKQISAPVTASNDVHFLARVDHEAHEVFINIGSTKSTERRSYGQECYLKSPEEMARIFHDVPEALENTLRIAELCQLELDLSQRHLPYFELPPSEANADRYLEKLAWQGVRHRYPKLSPEIEERLHHEIEIIEQMGFASYFLIVQDFVQFAKSRGIPVGPGRGSAAGSLVCYALGITDVDPLKYGLIFERFLNPDRIELPDIDIDFCVRRRDEVIQYVQEKYGSDHVAQIVTFDTMAARSAVRDVARALQIAYTEADKIAKLIPFGASLEQALSASRELREQCEREEKTRRLIQVAEKLEGIARNPATHAAGVVIAPTEITRHTPLMRLSDGSIVTQYDMISVGAIGMLKMDFLGLRNLTVLEDTLKAVRESTGQPLDLHSIPLEDPTTYSMLQQGRTAGVFQLEGGGIREMLKRLEPTEFKDLIALLALYRPGPLESGMANDYIERKHHRQQISYPHPKLQGILEDTYGLPIYQDQVLMMARVMAGFSLAEADTLRKAIGKKNKALMEKMRQKFIEGCVKNQIPLKKAEALFADIGKFARYGFVKAHSTAYALISYWTAYLKANHPTFYLASLLTSVAGNAAKVREYINECRELGIQVLPPDINESQSDFTPIK</sequence>
<dbReference type="InterPro" id="IPR004805">
    <property type="entry name" value="DnaE2/DnaE/PolC"/>
</dbReference>
<dbReference type="Pfam" id="PF17657">
    <property type="entry name" value="DNA_pol3_finger"/>
    <property type="match status" value="1"/>
</dbReference>
<name>A0A1F5URQ2_FRAXR</name>
<dbReference type="Pfam" id="PF02811">
    <property type="entry name" value="PHP"/>
    <property type="match status" value="1"/>
</dbReference>
<dbReference type="AlphaFoldDB" id="A0A1F5URQ2"/>
<dbReference type="InterPro" id="IPR016195">
    <property type="entry name" value="Pol/histidinol_Pase-like"/>
</dbReference>